<accession>M8D9U6</accession>
<evidence type="ECO:0000256" key="7">
    <source>
        <dbReference type="PROSITE-ProRule" id="PRU01091"/>
    </source>
</evidence>
<dbReference type="SMART" id="SM00448">
    <property type="entry name" value="REC"/>
    <property type="match status" value="1"/>
</dbReference>
<dbReference type="AlphaFoldDB" id="M8D9U6"/>
<evidence type="ECO:0000259" key="8">
    <source>
        <dbReference type="PROSITE" id="PS50110"/>
    </source>
</evidence>
<gene>
    <name evidence="10" type="ORF">I532_24266</name>
</gene>
<dbReference type="STRING" id="1300222.I532_24266"/>
<evidence type="ECO:0000313" key="10">
    <source>
        <dbReference type="EMBL" id="EMT50123.1"/>
    </source>
</evidence>
<evidence type="ECO:0000256" key="3">
    <source>
        <dbReference type="ARBA" id="ARBA00023015"/>
    </source>
</evidence>
<dbReference type="Proteomes" id="UP000012081">
    <property type="component" value="Unassembled WGS sequence"/>
</dbReference>
<evidence type="ECO:0000313" key="11">
    <source>
        <dbReference type="Proteomes" id="UP000012081"/>
    </source>
</evidence>
<keyword evidence="4 7" id="KW-0238">DNA-binding</keyword>
<dbReference type="SUPFAM" id="SSF52172">
    <property type="entry name" value="CheY-like"/>
    <property type="match status" value="1"/>
</dbReference>
<dbReference type="Gene3D" id="1.10.10.10">
    <property type="entry name" value="Winged helix-like DNA-binding domain superfamily/Winged helix DNA-binding domain"/>
    <property type="match status" value="1"/>
</dbReference>
<evidence type="ECO:0000256" key="4">
    <source>
        <dbReference type="ARBA" id="ARBA00023125"/>
    </source>
</evidence>
<dbReference type="InterPro" id="IPR001789">
    <property type="entry name" value="Sig_transdc_resp-reg_receiver"/>
</dbReference>
<dbReference type="InterPro" id="IPR011006">
    <property type="entry name" value="CheY-like_superfamily"/>
</dbReference>
<feature type="modified residue" description="4-aspartylphosphate" evidence="6">
    <location>
        <position position="25"/>
    </location>
</feature>
<evidence type="ECO:0000256" key="6">
    <source>
        <dbReference type="PROSITE-ProRule" id="PRU00169"/>
    </source>
</evidence>
<evidence type="ECO:0000259" key="9">
    <source>
        <dbReference type="PROSITE" id="PS51755"/>
    </source>
</evidence>
<dbReference type="InterPro" id="IPR001867">
    <property type="entry name" value="OmpR/PhoB-type_DNA-bd"/>
</dbReference>
<dbReference type="SUPFAM" id="SSF46894">
    <property type="entry name" value="C-terminal effector domain of the bipartite response regulators"/>
    <property type="match status" value="1"/>
</dbReference>
<evidence type="ECO:0000256" key="1">
    <source>
        <dbReference type="ARBA" id="ARBA00005820"/>
    </source>
</evidence>
<dbReference type="PANTHER" id="PTHR35807">
    <property type="entry name" value="TRANSCRIPTIONAL REGULATOR REDD-RELATED"/>
    <property type="match status" value="1"/>
</dbReference>
<dbReference type="PROSITE" id="PS50110">
    <property type="entry name" value="RESPONSE_REGULATORY"/>
    <property type="match status" value="1"/>
</dbReference>
<dbReference type="SMART" id="SM01043">
    <property type="entry name" value="BTAD"/>
    <property type="match status" value="1"/>
</dbReference>
<dbReference type="InterPro" id="IPR051677">
    <property type="entry name" value="AfsR-DnrI-RedD_regulator"/>
</dbReference>
<reference evidence="10 11" key="1">
    <citation type="submission" date="2013-03" db="EMBL/GenBank/DDBJ databases">
        <title>Assembly of a new bacterial strain Brevibacillus borstelensis AK1.</title>
        <authorList>
            <person name="Rajan I."/>
            <person name="PoliReddy D."/>
            <person name="Sugumar T."/>
            <person name="Rathinam K."/>
            <person name="Alqarawi S."/>
            <person name="Khalil A.B."/>
            <person name="Sivakumar N."/>
        </authorList>
    </citation>
    <scope>NUCLEOTIDE SEQUENCE [LARGE SCALE GENOMIC DNA]</scope>
    <source>
        <strain evidence="10 11">AK1</strain>
    </source>
</reference>
<feature type="domain" description="Response regulatory" evidence="8">
    <location>
        <begin position="1"/>
        <end position="88"/>
    </location>
</feature>
<dbReference type="PATRIC" id="fig|1300222.3.peg.5099"/>
<dbReference type="Gene3D" id="3.40.50.2300">
    <property type="match status" value="1"/>
</dbReference>
<keyword evidence="3" id="KW-0805">Transcription regulation</keyword>
<dbReference type="SUPFAM" id="SSF48452">
    <property type="entry name" value="TPR-like"/>
    <property type="match status" value="1"/>
</dbReference>
<keyword evidence="11" id="KW-1185">Reference proteome</keyword>
<evidence type="ECO:0000256" key="2">
    <source>
        <dbReference type="ARBA" id="ARBA00023012"/>
    </source>
</evidence>
<sequence length="348" mass="40676">MGKFRDPFMGKQAVETSDVDLVFLDIHIPECNGMELANQLLACKPGLHIVFVTAHDDYAIRAFEINALDYILKPVARERLRNTIQRIRSDREGPAKIDQQTDILKMSLFQQVAIADGEGKPLELRWRTAKGQQLFLYLVQHRGQIVPKTALVDLLWSDLDPDKALQQLYTAVYYIRKTLGPYEEHFTISSSSEGYLMKLEHVQLDVDQFDQFIQSEVAIREDTIQDYESALGLVKGDYLQEHDYVWAESERQRLQSYWVQLALQVVNWYYANHQMEKALVRCLDICHRFPLEEEANLLLMKIYAAQGKHVAVHQQYNRIKELLQAELQEQPSPFLAEWYEQWKEDNKE</sequence>
<dbReference type="InterPro" id="IPR036388">
    <property type="entry name" value="WH-like_DNA-bd_sf"/>
</dbReference>
<dbReference type="PANTHER" id="PTHR35807:SF2">
    <property type="entry name" value="TRANSCRIPTIONAL ACTIVATOR DOMAIN"/>
    <property type="match status" value="1"/>
</dbReference>
<dbReference type="GO" id="GO:0003677">
    <property type="term" value="F:DNA binding"/>
    <property type="evidence" value="ECO:0007669"/>
    <property type="project" value="UniProtKB-UniRule"/>
</dbReference>
<dbReference type="GO" id="GO:0006355">
    <property type="term" value="P:regulation of DNA-templated transcription"/>
    <property type="evidence" value="ECO:0007669"/>
    <property type="project" value="InterPro"/>
</dbReference>
<dbReference type="GO" id="GO:0000160">
    <property type="term" value="P:phosphorelay signal transduction system"/>
    <property type="evidence" value="ECO:0007669"/>
    <property type="project" value="UniProtKB-KW"/>
</dbReference>
<comment type="similarity">
    <text evidence="1">Belongs to the AfsR/DnrI/RedD regulatory family.</text>
</comment>
<keyword evidence="2" id="KW-0902">Two-component regulatory system</keyword>
<name>M8D9U6_9BACL</name>
<dbReference type="EMBL" id="APBN01000021">
    <property type="protein sequence ID" value="EMT50123.1"/>
    <property type="molecule type" value="Genomic_DNA"/>
</dbReference>
<dbReference type="Pfam" id="PF00486">
    <property type="entry name" value="Trans_reg_C"/>
    <property type="match status" value="1"/>
</dbReference>
<feature type="domain" description="OmpR/PhoB-type" evidence="9">
    <location>
        <begin position="95"/>
        <end position="199"/>
    </location>
</feature>
<keyword evidence="5" id="KW-0804">Transcription</keyword>
<dbReference type="Pfam" id="PF03704">
    <property type="entry name" value="BTAD"/>
    <property type="match status" value="1"/>
</dbReference>
<evidence type="ECO:0000256" key="5">
    <source>
        <dbReference type="ARBA" id="ARBA00023163"/>
    </source>
</evidence>
<dbReference type="Gene3D" id="1.25.40.10">
    <property type="entry name" value="Tetratricopeptide repeat domain"/>
    <property type="match status" value="1"/>
</dbReference>
<dbReference type="Pfam" id="PF00072">
    <property type="entry name" value="Response_reg"/>
    <property type="match status" value="1"/>
</dbReference>
<dbReference type="SMART" id="SM00862">
    <property type="entry name" value="Trans_reg_C"/>
    <property type="match status" value="1"/>
</dbReference>
<feature type="DNA-binding region" description="OmpR/PhoB-type" evidence="7">
    <location>
        <begin position="95"/>
        <end position="199"/>
    </location>
</feature>
<protein>
    <submittedName>
        <fullName evidence="10">Two-component response regulator</fullName>
    </submittedName>
</protein>
<dbReference type="InterPro" id="IPR011990">
    <property type="entry name" value="TPR-like_helical_dom_sf"/>
</dbReference>
<dbReference type="InterPro" id="IPR016032">
    <property type="entry name" value="Sig_transdc_resp-reg_C-effctor"/>
</dbReference>
<proteinExistence type="inferred from homology"/>
<organism evidence="10 11">
    <name type="scientific">Brevibacillus borstelensis AK1</name>
    <dbReference type="NCBI Taxonomy" id="1300222"/>
    <lineage>
        <taxon>Bacteria</taxon>
        <taxon>Bacillati</taxon>
        <taxon>Bacillota</taxon>
        <taxon>Bacilli</taxon>
        <taxon>Bacillales</taxon>
        <taxon>Paenibacillaceae</taxon>
        <taxon>Brevibacillus</taxon>
    </lineage>
</organism>
<keyword evidence="6" id="KW-0597">Phosphoprotein</keyword>
<dbReference type="InterPro" id="IPR005158">
    <property type="entry name" value="BTAD"/>
</dbReference>
<dbReference type="PROSITE" id="PS51755">
    <property type="entry name" value="OMPR_PHOB"/>
    <property type="match status" value="1"/>
</dbReference>
<comment type="caution">
    <text evidence="10">The sequence shown here is derived from an EMBL/GenBank/DDBJ whole genome shotgun (WGS) entry which is preliminary data.</text>
</comment>